<sequence length="354" mass="39176">MQVSSSSCHSCHVWHVPRPHHHKPGRRISRRSVTLHRLATPQALPGNACPSHPQGMQSTPMHANHTLEKATFGASKMEDKPDQNTIPRTTRRASLIAMTAGGLPTLLLGPSCPQAYASKLPGFADRAWESLGGGPADLVYPEPLLGKWTVTSVLTKVETPMGEQVVPDMNIVNRAKAEDLNRKVQYEAAFIRNKNGEVICDRAFNVASLLSYYYNRPVSDYLSRTNWNPDDPNVLTLNLQGGLAVRMRVTRRAESFPDPSRVETSEYFEQVYDTSNAPQPQGPAGVKVKASQCFTKYKWRRDSETAPGQPSIVATQVVSDYLTPENTTDAGLLLQTMNNPIVIYTYKMAFTRAA</sequence>
<name>A0ABQ7FY23_DUNSA</name>
<comment type="caution">
    <text evidence="3">The sequence shown here is derived from an EMBL/GenBank/DDBJ whole genome shotgun (WGS) entry which is preliminary data.</text>
</comment>
<evidence type="ECO:0000256" key="1">
    <source>
        <dbReference type="SAM" id="MobiDB-lite"/>
    </source>
</evidence>
<feature type="compositionally biased region" description="Basic residues" evidence="1">
    <location>
        <begin position="15"/>
        <end position="27"/>
    </location>
</feature>
<evidence type="ECO:0000313" key="4">
    <source>
        <dbReference type="Proteomes" id="UP000815325"/>
    </source>
</evidence>
<evidence type="ECO:0000259" key="2">
    <source>
        <dbReference type="Pfam" id="PF20670"/>
    </source>
</evidence>
<evidence type="ECO:0000313" key="3">
    <source>
        <dbReference type="EMBL" id="KAF5827256.1"/>
    </source>
</evidence>
<feature type="compositionally biased region" description="Low complexity" evidence="1">
    <location>
        <begin position="1"/>
        <end position="13"/>
    </location>
</feature>
<proteinExistence type="predicted"/>
<protein>
    <recommendedName>
        <fullName evidence="2">DUF6816 domain-containing protein</fullName>
    </recommendedName>
</protein>
<dbReference type="InterPro" id="IPR049213">
    <property type="entry name" value="DUF6816"/>
</dbReference>
<reference evidence="3" key="1">
    <citation type="submission" date="2017-08" db="EMBL/GenBank/DDBJ databases">
        <authorList>
            <person name="Polle J.E."/>
            <person name="Barry K."/>
            <person name="Cushman J."/>
            <person name="Schmutz J."/>
            <person name="Tran D."/>
            <person name="Hathwaick L.T."/>
            <person name="Yim W.C."/>
            <person name="Jenkins J."/>
            <person name="Mckie-Krisberg Z.M."/>
            <person name="Prochnik S."/>
            <person name="Lindquist E."/>
            <person name="Dockter R.B."/>
            <person name="Adam C."/>
            <person name="Molina H."/>
            <person name="Bunkerborg J."/>
            <person name="Jin E."/>
            <person name="Buchheim M."/>
            <person name="Magnuson J."/>
        </authorList>
    </citation>
    <scope>NUCLEOTIDE SEQUENCE</scope>
    <source>
        <strain evidence="3">CCAP 19/18</strain>
    </source>
</reference>
<feature type="domain" description="DUF6816" evidence="2">
    <location>
        <begin position="132"/>
        <end position="353"/>
    </location>
</feature>
<gene>
    <name evidence="3" type="ORF">DUNSADRAFT_1063</name>
</gene>
<dbReference type="Pfam" id="PF20670">
    <property type="entry name" value="DUF6816"/>
    <property type="match status" value="1"/>
</dbReference>
<accession>A0ABQ7FY23</accession>
<feature type="region of interest" description="Disordered" evidence="1">
    <location>
        <begin position="1"/>
        <end position="27"/>
    </location>
</feature>
<keyword evidence="4" id="KW-1185">Reference proteome</keyword>
<organism evidence="3 4">
    <name type="scientific">Dunaliella salina</name>
    <name type="common">Green alga</name>
    <name type="synonym">Protococcus salinus</name>
    <dbReference type="NCBI Taxonomy" id="3046"/>
    <lineage>
        <taxon>Eukaryota</taxon>
        <taxon>Viridiplantae</taxon>
        <taxon>Chlorophyta</taxon>
        <taxon>core chlorophytes</taxon>
        <taxon>Chlorophyceae</taxon>
        <taxon>CS clade</taxon>
        <taxon>Chlamydomonadales</taxon>
        <taxon>Dunaliellaceae</taxon>
        <taxon>Dunaliella</taxon>
    </lineage>
</organism>
<dbReference type="Proteomes" id="UP000815325">
    <property type="component" value="Unassembled WGS sequence"/>
</dbReference>
<dbReference type="EMBL" id="MU070548">
    <property type="protein sequence ID" value="KAF5827256.1"/>
    <property type="molecule type" value="Genomic_DNA"/>
</dbReference>